<feature type="domain" description="Rad4 beta-hairpin" evidence="8">
    <location>
        <begin position="454"/>
        <end position="518"/>
    </location>
</feature>
<evidence type="ECO:0000259" key="8">
    <source>
        <dbReference type="SMART" id="SM01031"/>
    </source>
</evidence>
<dbReference type="InterPro" id="IPR018326">
    <property type="entry name" value="Rad4_beta-hairpin_dom1"/>
</dbReference>
<evidence type="ECO:0000256" key="6">
    <source>
        <dbReference type="SAM" id="MobiDB-lite"/>
    </source>
</evidence>
<proteinExistence type="inferred from homology"/>
<feature type="region of interest" description="Disordered" evidence="6">
    <location>
        <begin position="471"/>
        <end position="498"/>
    </location>
</feature>
<evidence type="ECO:0000256" key="1">
    <source>
        <dbReference type="ARBA" id="ARBA00004123"/>
    </source>
</evidence>
<evidence type="ECO:0000313" key="11">
    <source>
        <dbReference type="Proteomes" id="UP001632037"/>
    </source>
</evidence>
<evidence type="ECO:0000256" key="3">
    <source>
        <dbReference type="ARBA" id="ARBA00022763"/>
    </source>
</evidence>
<reference evidence="10 11" key="1">
    <citation type="submission" date="2024-09" db="EMBL/GenBank/DDBJ databases">
        <title>Genome sequencing and assembly of Phytophthora oleae, isolate VK10A, causative agent of rot of olive drupes.</title>
        <authorList>
            <person name="Conti Taguali S."/>
            <person name="Riolo M."/>
            <person name="La Spada F."/>
            <person name="Cacciola S.O."/>
            <person name="Dionisio G."/>
        </authorList>
    </citation>
    <scope>NUCLEOTIDE SEQUENCE [LARGE SCALE GENOMIC DNA]</scope>
    <source>
        <strain evidence="10 11">VK10A</strain>
    </source>
</reference>
<dbReference type="GO" id="GO:0005634">
    <property type="term" value="C:nucleus"/>
    <property type="evidence" value="ECO:0007669"/>
    <property type="project" value="UniProtKB-SubCell"/>
</dbReference>
<dbReference type="Pfam" id="PF10405">
    <property type="entry name" value="BHD_3"/>
    <property type="match status" value="1"/>
</dbReference>
<feature type="region of interest" description="Disordered" evidence="6">
    <location>
        <begin position="241"/>
        <end position="272"/>
    </location>
</feature>
<evidence type="ECO:0000259" key="9">
    <source>
        <dbReference type="SMART" id="SM01032"/>
    </source>
</evidence>
<dbReference type="InterPro" id="IPR018327">
    <property type="entry name" value="BHD_2"/>
</dbReference>
<feature type="domain" description="Rad4 beta-hairpin" evidence="7">
    <location>
        <begin position="402"/>
        <end position="452"/>
    </location>
</feature>
<dbReference type="PANTHER" id="PTHR12135">
    <property type="entry name" value="DNA REPAIR PROTEIN XP-C / RAD4"/>
    <property type="match status" value="1"/>
</dbReference>
<dbReference type="Gene3D" id="3.90.260.10">
    <property type="entry name" value="Transglutaminase-like"/>
    <property type="match status" value="1"/>
</dbReference>
<dbReference type="PANTHER" id="PTHR12135:SF0">
    <property type="entry name" value="DNA REPAIR PROTEIN COMPLEMENTING XP-C CELLS"/>
    <property type="match status" value="1"/>
</dbReference>
<evidence type="ECO:0000313" key="10">
    <source>
        <dbReference type="EMBL" id="KAL3665337.1"/>
    </source>
</evidence>
<sequence>MASEDDEEFAYSEGELDDEEESDVDWEDVGTLQDVCDTATSQPEPSNSPQQAQETSIIDGNPTENLQQIDWEQVNRSLAEQDAVSVACKRRRPAIRLTKDEKLREKALHQAHLLVLLGTRIKWTQLSRSPLLRGLLLSLTATSDVDFFAEMTHQPLAYSLELLVRWFNREFRLSEEAGEAIEKELITESSLINAFFNREGRDYELSVLFAALCGALQLRYRLTYALDPLLVQKGKAFESSFKQRPTKRRRTQKVADKLLKRRASTESKEDGEESTDPVLRVFWQWCEVLDEKKKEWIHVDAVRRLVNRPQEVEPLRGKVARFSYVVSIQDDGLIVDVTPRYTGQWSKSLELRLAHSWLKQVIERFNEDSTDQRVGATSTLQEPEDEEKALAQEMQKLETLKLAEGMPSSLEGFKKHHLYVLERHLHQSECLHPRKVVGLFNGQPVFLRAHVQPLQSAFKWRRLGRIVKESERQKPAKWKSRGDDAGGSDHSDNDNAERPGDSSLALFGLWQTTGFESPSLVDGCVPKNQYGNIEIWSPAHIPEGAIHLRLPRIDTIAEALGIDFAPAVVGFETRNGRTMPKVSGIVVARAHEATLLDAHAERQQQTIEKAIAHNQKLVLKRWTKLTKRLLLRQRLENDYGTV</sequence>
<dbReference type="GO" id="GO:0006281">
    <property type="term" value="P:DNA repair"/>
    <property type="evidence" value="ECO:0007669"/>
    <property type="project" value="UniProtKB-KW"/>
</dbReference>
<evidence type="ECO:0000256" key="2">
    <source>
        <dbReference type="ARBA" id="ARBA00009525"/>
    </source>
</evidence>
<dbReference type="InterPro" id="IPR018325">
    <property type="entry name" value="Rad4/PNGase_transGLS-fold"/>
</dbReference>
<comment type="similarity">
    <text evidence="2">Belongs to the XPC family.</text>
</comment>
<dbReference type="SMART" id="SM01032">
    <property type="entry name" value="BHD_3"/>
    <property type="match status" value="1"/>
</dbReference>
<evidence type="ECO:0000256" key="5">
    <source>
        <dbReference type="ARBA" id="ARBA00023242"/>
    </source>
</evidence>
<dbReference type="InterPro" id="IPR004583">
    <property type="entry name" value="DNA_repair_Rad4"/>
</dbReference>
<organism evidence="10 11">
    <name type="scientific">Phytophthora oleae</name>
    <dbReference type="NCBI Taxonomy" id="2107226"/>
    <lineage>
        <taxon>Eukaryota</taxon>
        <taxon>Sar</taxon>
        <taxon>Stramenopiles</taxon>
        <taxon>Oomycota</taxon>
        <taxon>Peronosporomycetes</taxon>
        <taxon>Peronosporales</taxon>
        <taxon>Peronosporaceae</taxon>
        <taxon>Phytophthora</taxon>
    </lineage>
</organism>
<gene>
    <name evidence="10" type="ORF">V7S43_009377</name>
</gene>
<keyword evidence="11" id="KW-1185">Reference proteome</keyword>
<feature type="compositionally biased region" description="Basic and acidic residues" evidence="6">
    <location>
        <begin position="253"/>
        <end position="268"/>
    </location>
</feature>
<dbReference type="Pfam" id="PF03835">
    <property type="entry name" value="Rad4"/>
    <property type="match status" value="1"/>
</dbReference>
<feature type="domain" description="Rad4 beta-hairpin" evidence="9">
    <location>
        <begin position="525"/>
        <end position="599"/>
    </location>
</feature>
<dbReference type="SMART" id="SM01030">
    <property type="entry name" value="BHD_1"/>
    <property type="match status" value="1"/>
</dbReference>
<evidence type="ECO:0000259" key="7">
    <source>
        <dbReference type="SMART" id="SM01030"/>
    </source>
</evidence>
<feature type="compositionally biased region" description="Acidic residues" evidence="6">
    <location>
        <begin position="1"/>
        <end position="28"/>
    </location>
</feature>
<evidence type="ECO:0000256" key="4">
    <source>
        <dbReference type="ARBA" id="ARBA00023204"/>
    </source>
</evidence>
<keyword evidence="5" id="KW-0539">Nucleus</keyword>
<dbReference type="SUPFAM" id="SSF54001">
    <property type="entry name" value="Cysteine proteinases"/>
    <property type="match status" value="1"/>
</dbReference>
<keyword evidence="3" id="KW-0227">DNA damage</keyword>
<dbReference type="InterPro" id="IPR042488">
    <property type="entry name" value="Rad4_BHD3_sf"/>
</dbReference>
<dbReference type="InterPro" id="IPR018328">
    <property type="entry name" value="Rad4_beta-hairpin_dom3"/>
</dbReference>
<dbReference type="SMART" id="SM01031">
    <property type="entry name" value="BHD_2"/>
    <property type="match status" value="1"/>
</dbReference>
<evidence type="ECO:0008006" key="12">
    <source>
        <dbReference type="Google" id="ProtNLM"/>
    </source>
</evidence>
<comment type="subcellular location">
    <subcellularLocation>
        <location evidence="1">Nucleus</location>
    </subcellularLocation>
</comment>
<dbReference type="Gene3D" id="3.30.70.2460">
    <property type="entry name" value="Rad4, beta-hairpin domain BHD3"/>
    <property type="match status" value="1"/>
</dbReference>
<feature type="region of interest" description="Disordered" evidence="6">
    <location>
        <begin position="1"/>
        <end position="55"/>
    </location>
</feature>
<name>A0ABD3FG02_9STRA</name>
<dbReference type="Pfam" id="PF10403">
    <property type="entry name" value="BHD_1"/>
    <property type="match status" value="1"/>
</dbReference>
<keyword evidence="4" id="KW-0234">DNA repair</keyword>
<dbReference type="Proteomes" id="UP001632037">
    <property type="component" value="Unassembled WGS sequence"/>
</dbReference>
<comment type="caution">
    <text evidence="10">The sequence shown here is derived from an EMBL/GenBank/DDBJ whole genome shotgun (WGS) entry which is preliminary data.</text>
</comment>
<dbReference type="InterPro" id="IPR038765">
    <property type="entry name" value="Papain-like_cys_pep_sf"/>
</dbReference>
<dbReference type="Gene3D" id="2.20.20.110">
    <property type="entry name" value="Rad4, beta-hairpin domain BHD1"/>
    <property type="match status" value="1"/>
</dbReference>
<accession>A0ABD3FG02</accession>
<protein>
    <recommendedName>
        <fullName evidence="12">Rad4 beta-hairpin domain-containing protein</fullName>
    </recommendedName>
</protein>
<dbReference type="EMBL" id="JBIMZQ010000020">
    <property type="protein sequence ID" value="KAL3665337.1"/>
    <property type="molecule type" value="Genomic_DNA"/>
</dbReference>
<feature type="compositionally biased region" description="Polar residues" evidence="6">
    <location>
        <begin position="38"/>
        <end position="55"/>
    </location>
</feature>
<dbReference type="InterPro" id="IPR036985">
    <property type="entry name" value="Transglutaminase-like_sf"/>
</dbReference>
<dbReference type="AlphaFoldDB" id="A0ABD3FG02"/>